<organism evidence="4 5">
    <name type="scientific">Medicago truncatula</name>
    <name type="common">Barrel medic</name>
    <name type="synonym">Medicago tribuloides</name>
    <dbReference type="NCBI Taxonomy" id="3880"/>
    <lineage>
        <taxon>Eukaryota</taxon>
        <taxon>Viridiplantae</taxon>
        <taxon>Streptophyta</taxon>
        <taxon>Embryophyta</taxon>
        <taxon>Tracheophyta</taxon>
        <taxon>Spermatophyta</taxon>
        <taxon>Magnoliopsida</taxon>
        <taxon>eudicotyledons</taxon>
        <taxon>Gunneridae</taxon>
        <taxon>Pentapetalae</taxon>
        <taxon>rosids</taxon>
        <taxon>fabids</taxon>
        <taxon>Fabales</taxon>
        <taxon>Fabaceae</taxon>
        <taxon>Papilionoideae</taxon>
        <taxon>50 kb inversion clade</taxon>
        <taxon>NPAAA clade</taxon>
        <taxon>Hologalegina</taxon>
        <taxon>IRL clade</taxon>
        <taxon>Trifolieae</taxon>
        <taxon>Medicago</taxon>
    </lineage>
</organism>
<dbReference type="GO" id="GO:0009867">
    <property type="term" value="P:jasmonic acid mediated signaling pathway"/>
    <property type="evidence" value="ECO:0007669"/>
    <property type="project" value="UniProtKB-ARBA"/>
</dbReference>
<name>A0A396K4E2_MEDTR</name>
<dbReference type="SUPFAM" id="SSF81382">
    <property type="entry name" value="Skp1 dimerisation domain-like"/>
    <property type="match status" value="1"/>
</dbReference>
<dbReference type="GO" id="GO:0016301">
    <property type="term" value="F:kinase activity"/>
    <property type="evidence" value="ECO:0007669"/>
    <property type="project" value="UniProtKB-KW"/>
</dbReference>
<evidence type="ECO:0000313" key="5">
    <source>
        <dbReference type="Proteomes" id="UP000265566"/>
    </source>
</evidence>
<dbReference type="PANTHER" id="PTHR11165">
    <property type="entry name" value="SKP1"/>
    <property type="match status" value="1"/>
</dbReference>
<dbReference type="Proteomes" id="UP000265566">
    <property type="component" value="Chromosome 1"/>
</dbReference>
<dbReference type="EMBL" id="PSQE01000001">
    <property type="protein sequence ID" value="RHN82545.1"/>
    <property type="molecule type" value="Genomic_DNA"/>
</dbReference>
<dbReference type="InterPro" id="IPR001232">
    <property type="entry name" value="SKP1-like"/>
</dbReference>
<sequence length="254" mass="28458">MKVKCCDGVVFELEDALVYASSTVKKLIVENISSRGCFGGCLFGSAQGDSCEISFAEEISSETLLKINEYVKKHAYAGDNEKSLRSWDLEFIEVDRHTLFALVLAAHYLKIRDLLDLSCEAVMTENDTTPEEEEEYQGTTIGEEKGKNIISEELLGQQCSMEERGGIHAVNLIKGGSSKWDNARTSLKLYIENMSVKRLSDEEVANLAEDYRACKIQQCLATVLKPMKYKMKHSRWGVQTVTSICEGCKRESHS</sequence>
<dbReference type="InterPro" id="IPR036296">
    <property type="entry name" value="SKP1-like_dim_sf"/>
</dbReference>
<comment type="caution">
    <text evidence="4">The sequence shown here is derived from an EMBL/GenBank/DDBJ whole genome shotgun (WGS) entry which is preliminary data.</text>
</comment>
<reference evidence="5" key="1">
    <citation type="journal article" date="2018" name="Nat. Plants">
        <title>Whole-genome landscape of Medicago truncatula symbiotic genes.</title>
        <authorList>
            <person name="Pecrix Y."/>
            <person name="Staton S.E."/>
            <person name="Sallet E."/>
            <person name="Lelandais-Briere C."/>
            <person name="Moreau S."/>
            <person name="Carrere S."/>
            <person name="Blein T."/>
            <person name="Jardinaud M.F."/>
            <person name="Latrasse D."/>
            <person name="Zouine M."/>
            <person name="Zahm M."/>
            <person name="Kreplak J."/>
            <person name="Mayjonade B."/>
            <person name="Satge C."/>
            <person name="Perez M."/>
            <person name="Cauet S."/>
            <person name="Marande W."/>
            <person name="Chantry-Darmon C."/>
            <person name="Lopez-Roques C."/>
            <person name="Bouchez O."/>
            <person name="Berard A."/>
            <person name="Debelle F."/>
            <person name="Munos S."/>
            <person name="Bendahmane A."/>
            <person name="Berges H."/>
            <person name="Niebel A."/>
            <person name="Buitink J."/>
            <person name="Frugier F."/>
            <person name="Benhamed M."/>
            <person name="Crespi M."/>
            <person name="Gouzy J."/>
            <person name="Gamas P."/>
        </authorList>
    </citation>
    <scope>NUCLEOTIDE SEQUENCE [LARGE SCALE GENOMIC DNA]</scope>
    <source>
        <strain evidence="5">cv. Jemalong A17</strain>
    </source>
</reference>
<accession>A0A396K4E2</accession>
<evidence type="ECO:0000256" key="2">
    <source>
        <dbReference type="ARBA" id="ARBA00009993"/>
    </source>
</evidence>
<evidence type="ECO:0000313" key="4">
    <source>
        <dbReference type="EMBL" id="RHN82545.1"/>
    </source>
</evidence>
<dbReference type="Gene3D" id="3.30.710.10">
    <property type="entry name" value="Potassium Channel Kv1.1, Chain A"/>
    <property type="match status" value="1"/>
</dbReference>
<protein>
    <submittedName>
        <fullName evidence="4">Putative S-phase kinase-associated protein</fullName>
    </submittedName>
</protein>
<keyword evidence="3" id="KW-0833">Ubl conjugation pathway</keyword>
<proteinExistence type="inferred from homology"/>
<gene>
    <name evidence="4" type="ORF">MtrunA17_Chr1g0210991</name>
</gene>
<dbReference type="AlphaFoldDB" id="A0A396K4E2"/>
<comment type="similarity">
    <text evidence="2">Belongs to the SKP1 family.</text>
</comment>
<comment type="pathway">
    <text evidence="1">Protein modification; protein ubiquitination.</text>
</comment>
<evidence type="ECO:0000256" key="1">
    <source>
        <dbReference type="ARBA" id="ARBA00004906"/>
    </source>
</evidence>
<dbReference type="SMART" id="SM00512">
    <property type="entry name" value="Skp1"/>
    <property type="match status" value="1"/>
</dbReference>
<keyword evidence="4" id="KW-0808">Transferase</keyword>
<dbReference type="InterPro" id="IPR016897">
    <property type="entry name" value="SKP1"/>
</dbReference>
<keyword evidence="4" id="KW-0418">Kinase</keyword>
<dbReference type="UniPathway" id="UPA00143"/>
<dbReference type="InterPro" id="IPR011333">
    <property type="entry name" value="SKP1/BTB/POZ_sf"/>
</dbReference>
<dbReference type="Gramene" id="rna6716">
    <property type="protein sequence ID" value="RHN82545.1"/>
    <property type="gene ID" value="gene6716"/>
</dbReference>
<evidence type="ECO:0000256" key="3">
    <source>
        <dbReference type="ARBA" id="ARBA00022786"/>
    </source>
</evidence>
<dbReference type="GO" id="GO:0016567">
    <property type="term" value="P:protein ubiquitination"/>
    <property type="evidence" value="ECO:0007669"/>
    <property type="project" value="UniProtKB-UniPathway"/>
</dbReference>
<dbReference type="GO" id="GO:0006511">
    <property type="term" value="P:ubiquitin-dependent protein catabolic process"/>
    <property type="evidence" value="ECO:0007669"/>
    <property type="project" value="InterPro"/>
</dbReference>